<evidence type="ECO:0000313" key="2">
    <source>
        <dbReference type="Proteomes" id="UP000479000"/>
    </source>
</evidence>
<gene>
    <name evidence="1" type="ORF">NTEN_LOCUS11611</name>
</gene>
<sequence length="177" mass="19402">MYMGGNGRGICAEGREFGESLFSLRCPPLGRLDFATLGRRFLKHCCTSREGGTWGSHCGWTSIQLGFIPYIKILECKGGCGGGKGHSRPAFSRVMKATFSTPVLYAYAYDSYAHSAVSLGLHSASRRNGFHECPSQVLLATFSQSYQFSRNIHNRSADGTSTNHNNAFAHLLHQQSD</sequence>
<dbReference type="AlphaFoldDB" id="A0A6H5GPY6"/>
<dbReference type="EMBL" id="CADCXU010017359">
    <property type="protein sequence ID" value="CAB0006134.1"/>
    <property type="molecule type" value="Genomic_DNA"/>
</dbReference>
<keyword evidence="2" id="KW-1185">Reference proteome</keyword>
<organism evidence="1 2">
    <name type="scientific">Nesidiocoris tenuis</name>
    <dbReference type="NCBI Taxonomy" id="355587"/>
    <lineage>
        <taxon>Eukaryota</taxon>
        <taxon>Metazoa</taxon>
        <taxon>Ecdysozoa</taxon>
        <taxon>Arthropoda</taxon>
        <taxon>Hexapoda</taxon>
        <taxon>Insecta</taxon>
        <taxon>Pterygota</taxon>
        <taxon>Neoptera</taxon>
        <taxon>Paraneoptera</taxon>
        <taxon>Hemiptera</taxon>
        <taxon>Heteroptera</taxon>
        <taxon>Panheteroptera</taxon>
        <taxon>Cimicomorpha</taxon>
        <taxon>Miridae</taxon>
        <taxon>Dicyphina</taxon>
        <taxon>Nesidiocoris</taxon>
    </lineage>
</organism>
<protein>
    <submittedName>
        <fullName evidence="1">Uncharacterized protein</fullName>
    </submittedName>
</protein>
<reference evidence="1 2" key="1">
    <citation type="submission" date="2020-02" db="EMBL/GenBank/DDBJ databases">
        <authorList>
            <person name="Ferguson B K."/>
        </authorList>
    </citation>
    <scope>NUCLEOTIDE SEQUENCE [LARGE SCALE GENOMIC DNA]</scope>
</reference>
<feature type="non-terminal residue" evidence="1">
    <location>
        <position position="177"/>
    </location>
</feature>
<name>A0A6H5GPY6_9HEMI</name>
<accession>A0A6H5GPY6</accession>
<proteinExistence type="predicted"/>
<dbReference type="Proteomes" id="UP000479000">
    <property type="component" value="Unassembled WGS sequence"/>
</dbReference>
<evidence type="ECO:0000313" key="1">
    <source>
        <dbReference type="EMBL" id="CAB0006134.1"/>
    </source>
</evidence>